<dbReference type="InterPro" id="IPR024535">
    <property type="entry name" value="RHGA/B-epi-like_pectate_lyase"/>
</dbReference>
<gene>
    <name evidence="2" type="ORF">E6C60_3377</name>
</gene>
<dbReference type="KEGG" id="palo:E6C60_3377"/>
<proteinExistence type="predicted"/>
<feature type="domain" description="Rhamnogalacturonase A/B/Epimerase-like pectate lyase" evidence="1">
    <location>
        <begin position="14"/>
        <end position="70"/>
    </location>
</feature>
<evidence type="ECO:0000313" key="2">
    <source>
        <dbReference type="EMBL" id="QCT04088.1"/>
    </source>
</evidence>
<dbReference type="RefSeq" id="WP_138226859.1">
    <property type="nucleotide sequence ID" value="NZ_CP040396.1"/>
</dbReference>
<accession>A0A4P8XND8</accession>
<dbReference type="Gene3D" id="2.160.20.10">
    <property type="entry name" value="Single-stranded right-handed beta-helix, Pectin lyase-like"/>
    <property type="match status" value="1"/>
</dbReference>
<evidence type="ECO:0000259" key="1">
    <source>
        <dbReference type="Pfam" id="PF12708"/>
    </source>
</evidence>
<dbReference type="AlphaFoldDB" id="A0A4P8XND8"/>
<dbReference type="OrthoDB" id="2492682at2"/>
<dbReference type="Pfam" id="PF12708">
    <property type="entry name" value="Pect-lyase_RHGA_epim"/>
    <property type="match status" value="1"/>
</dbReference>
<dbReference type="Proteomes" id="UP000300879">
    <property type="component" value="Chromosome"/>
</dbReference>
<dbReference type="SUPFAM" id="SSF51126">
    <property type="entry name" value="Pectin lyase-like"/>
    <property type="match status" value="1"/>
</dbReference>
<protein>
    <recommendedName>
        <fullName evidence="1">Rhamnogalacturonase A/B/Epimerase-like pectate lyase domain-containing protein</fullName>
    </recommendedName>
</protein>
<organism evidence="2 3">
    <name type="scientific">Paenibacillus algicola</name>
    <dbReference type="NCBI Taxonomy" id="2565926"/>
    <lineage>
        <taxon>Bacteria</taxon>
        <taxon>Bacillati</taxon>
        <taxon>Bacillota</taxon>
        <taxon>Bacilli</taxon>
        <taxon>Bacillales</taxon>
        <taxon>Paenibacillaceae</taxon>
        <taxon>Paenibacillus</taxon>
    </lineage>
</organism>
<reference evidence="2 3" key="1">
    <citation type="submission" date="2019-05" db="EMBL/GenBank/DDBJ databases">
        <authorList>
            <person name="Chen C."/>
        </authorList>
    </citation>
    <scope>NUCLEOTIDE SEQUENCE [LARGE SCALE GENOMIC DNA]</scope>
    <source>
        <strain evidence="2 3">HB172198</strain>
    </source>
</reference>
<dbReference type="InterPro" id="IPR011050">
    <property type="entry name" value="Pectin_lyase_fold/virulence"/>
</dbReference>
<name>A0A4P8XND8_9BACL</name>
<dbReference type="EMBL" id="CP040396">
    <property type="protein sequence ID" value="QCT04088.1"/>
    <property type="molecule type" value="Genomic_DNA"/>
</dbReference>
<sequence length="628" mass="69200">MANPMDEEMRALGINVKWYGAVGDGKADDTAAFQAAMAACGKRHRLYIPSGDYRIRQTIENQSRGIVGEAPYVDSGQQGSRILWDPLDTSSDLLPCLRIQDAGVKAVFENFSIFGMVGYNSRNLSTWVDKSLFEQSSYEMFAAGSAAIEVAGGATPIFRNIQTARVKTGLLLNSTKGHVTSYDCSWGGLIGVYCRINSGDYFFQGGGISGAFCGVLLGTILHAGHRGGFPADMHRVHLGFAPYAIYQCIDSGMDDYRQAASVNGLNGIYTTVQFEQCGEAAIKLLSKSNTSSLRMFGFGFSWSVPSYSDDPTRWQYALPDSLMRLEEKQQYAAWFGTLTYPVTIHNDLGALRLSTAPGGKGTAYIEVLTGERESDLTGLNLPQTVIRRKWTPLYRTSDLHERMREREHRTGMPVSAPNLLRNPEVLSNWTVTNGGTISLVSPQQVPVPISNEMKQVLGRNPVILKVTPDGSRSPGVMIDFQAPSLPYEGDAGRNLAMQYFILETSTGSSSLYRSLGRVTAQNWEYIFNDTITWREPGWKHLRGREMSSRTGRLYNFSIAGIPETGDTYIAGVMVNWDQIGSYSPVPHSYMTDSLEIRGPGNGVILTDEATGERYRIAIRNGNVQLIRT</sequence>
<dbReference type="InterPro" id="IPR012334">
    <property type="entry name" value="Pectin_lyas_fold"/>
</dbReference>
<evidence type="ECO:0000313" key="3">
    <source>
        <dbReference type="Proteomes" id="UP000300879"/>
    </source>
</evidence>
<keyword evidence="3" id="KW-1185">Reference proteome</keyword>